<keyword evidence="1" id="KW-0547">Nucleotide-binding</keyword>
<keyword evidence="2" id="KW-0067">ATP-binding</keyword>
<dbReference type="RefSeq" id="WP_026681123.1">
    <property type="nucleotide sequence ID" value="NZ_BAAACY010000011.1"/>
</dbReference>
<reference evidence="4" key="1">
    <citation type="submission" date="2021-04" db="EMBL/GenBank/DDBJ databases">
        <title>Isolation and polyphasic classification of algal microorganism.</title>
        <authorList>
            <person name="Wang S."/>
        </authorList>
    </citation>
    <scope>NUCLEOTIDE SEQUENCE</scope>
    <source>
        <strain evidence="4">720a</strain>
    </source>
</reference>
<evidence type="ECO:0000259" key="3">
    <source>
        <dbReference type="SMART" id="SM00382"/>
    </source>
</evidence>
<organism evidence="4 5">
    <name type="scientific">Virgibacillus salarius</name>
    <dbReference type="NCBI Taxonomy" id="447199"/>
    <lineage>
        <taxon>Bacteria</taxon>
        <taxon>Bacillati</taxon>
        <taxon>Bacillota</taxon>
        <taxon>Bacilli</taxon>
        <taxon>Bacillales</taxon>
        <taxon>Bacillaceae</taxon>
        <taxon>Virgibacillus</taxon>
    </lineage>
</organism>
<dbReference type="PANTHER" id="PTHR20953:SF3">
    <property type="entry name" value="P-LOOP CONTAINING NUCLEOSIDE TRIPHOSPHATE HYDROLASES SUPERFAMILY PROTEIN"/>
    <property type="match status" value="1"/>
</dbReference>
<dbReference type="InterPro" id="IPR014217">
    <property type="entry name" value="Spore_III_AA"/>
</dbReference>
<keyword evidence="5" id="KW-1185">Reference proteome</keyword>
<dbReference type="InterPro" id="IPR003593">
    <property type="entry name" value="AAA+_ATPase"/>
</dbReference>
<dbReference type="InterPro" id="IPR027417">
    <property type="entry name" value="P-loop_NTPase"/>
</dbReference>
<protein>
    <submittedName>
        <fullName evidence="4">Stage III sporulation protein AA</fullName>
    </submittedName>
</protein>
<comment type="caution">
    <text evidence="4">The sequence shown here is derived from an EMBL/GenBank/DDBJ whole genome shotgun (WGS) entry which is preliminary data.</text>
</comment>
<feature type="domain" description="AAA+ ATPase" evidence="3">
    <location>
        <begin position="136"/>
        <end position="283"/>
    </location>
</feature>
<dbReference type="Gene3D" id="3.40.50.300">
    <property type="entry name" value="P-loop containing nucleotide triphosphate hydrolases"/>
    <property type="match status" value="1"/>
</dbReference>
<dbReference type="SUPFAM" id="SSF52540">
    <property type="entry name" value="P-loop containing nucleoside triphosphate hydrolases"/>
    <property type="match status" value="1"/>
</dbReference>
<dbReference type="SMART" id="SM00382">
    <property type="entry name" value="AAA"/>
    <property type="match status" value="1"/>
</dbReference>
<evidence type="ECO:0000313" key="4">
    <source>
        <dbReference type="EMBL" id="MBR7796754.1"/>
    </source>
</evidence>
<evidence type="ECO:0000313" key="5">
    <source>
        <dbReference type="Proteomes" id="UP000675284"/>
    </source>
</evidence>
<dbReference type="GO" id="GO:0005524">
    <property type="term" value="F:ATP binding"/>
    <property type="evidence" value="ECO:0007669"/>
    <property type="project" value="UniProtKB-KW"/>
</dbReference>
<dbReference type="AlphaFoldDB" id="A0A941DX59"/>
<dbReference type="EMBL" id="JAGSOT010000033">
    <property type="protein sequence ID" value="MBR7796754.1"/>
    <property type="molecule type" value="Genomic_DNA"/>
</dbReference>
<dbReference type="PANTHER" id="PTHR20953">
    <property type="entry name" value="KINASE-RELATED"/>
    <property type="match status" value="1"/>
</dbReference>
<accession>A0A941DX59</accession>
<evidence type="ECO:0000256" key="2">
    <source>
        <dbReference type="ARBA" id="ARBA00022840"/>
    </source>
</evidence>
<proteinExistence type="predicted"/>
<name>A0A941DX59_9BACI</name>
<gene>
    <name evidence="4" type="primary">spoIIIAA</name>
    <name evidence="4" type="ORF">KCX74_11955</name>
</gene>
<dbReference type="NCBIfam" id="TIGR02858">
    <property type="entry name" value="spore_III_AA"/>
    <property type="match status" value="1"/>
</dbReference>
<dbReference type="Pfam" id="PF19568">
    <property type="entry name" value="Spore_III_AA"/>
    <property type="match status" value="1"/>
</dbReference>
<dbReference type="InterPro" id="IPR045735">
    <property type="entry name" value="Spore_III_AA_AAA+_ATPase"/>
</dbReference>
<dbReference type="Proteomes" id="UP000675284">
    <property type="component" value="Unassembled WGS sequence"/>
</dbReference>
<evidence type="ECO:0000256" key="1">
    <source>
        <dbReference type="ARBA" id="ARBA00022741"/>
    </source>
</evidence>
<sequence length="306" mass="34437">MEEVLRLFPEQIRNEVSRKVGRRWDELEEIRLRLNKPVELIFHATHKTVYHPIPTKGDFVHMINQLSEFSLYRMEDELREGYMTIEGGHRVGLAGRVNTINGSVKAIQYITFLNIRIAKEKIGAASEVVPYLYQQGYLNTLIVGAPQTGKTTLIRDITRIISSGWTHIPPQKVGVVDERSEIAASIKGVPQHNIGPRTDVMDACPKAEGMMMMIRSMSPQILVVDEIGGKRDVDALLEAINAGVVVICSIHGQTLDELNRRPSIQALLQQEIFQRIILLDRTSSPGSFQHIYDAYGNSILRKKMGG</sequence>